<protein>
    <recommendedName>
        <fullName evidence="2">3-hydroxyisobutyryl-CoA hydrolase</fullName>
        <ecNumber evidence="2">3.1.2.4</ecNumber>
    </recommendedName>
</protein>
<evidence type="ECO:0000256" key="3">
    <source>
        <dbReference type="ARBA" id="ARBA00022801"/>
    </source>
</evidence>
<dbReference type="Gene3D" id="3.90.226.10">
    <property type="entry name" value="2-enoyl-CoA Hydratase, Chain A, domain 1"/>
    <property type="match status" value="1"/>
</dbReference>
<dbReference type="InterPro" id="IPR029045">
    <property type="entry name" value="ClpP/crotonase-like_dom_sf"/>
</dbReference>
<dbReference type="SUPFAM" id="SSF52096">
    <property type="entry name" value="ClpP/crotonase"/>
    <property type="match status" value="1"/>
</dbReference>
<comment type="catalytic activity">
    <reaction evidence="1">
        <text>3-hydroxy-2-methylpropanoyl-CoA + H2O = 3-hydroxy-2-methylpropanoate + CoA + H(+)</text>
        <dbReference type="Rhea" id="RHEA:20888"/>
        <dbReference type="ChEBI" id="CHEBI:11805"/>
        <dbReference type="ChEBI" id="CHEBI:15377"/>
        <dbReference type="ChEBI" id="CHEBI:15378"/>
        <dbReference type="ChEBI" id="CHEBI:57287"/>
        <dbReference type="ChEBI" id="CHEBI:57340"/>
        <dbReference type="EC" id="3.1.2.4"/>
    </reaction>
</comment>
<dbReference type="InterPro" id="IPR045004">
    <property type="entry name" value="ECH_dom"/>
</dbReference>
<keyword evidence="3" id="KW-0378">Hydrolase</keyword>
<dbReference type="NCBIfam" id="NF004127">
    <property type="entry name" value="PRK05617.1"/>
    <property type="match status" value="1"/>
</dbReference>
<dbReference type="PANTHER" id="PTHR43176">
    <property type="entry name" value="3-HYDROXYISOBUTYRYL-COA HYDROLASE-RELATED"/>
    <property type="match status" value="1"/>
</dbReference>
<evidence type="ECO:0000259" key="4">
    <source>
        <dbReference type="Pfam" id="PF16113"/>
    </source>
</evidence>
<evidence type="ECO:0000256" key="1">
    <source>
        <dbReference type="ARBA" id="ARBA00001709"/>
    </source>
</evidence>
<feature type="domain" description="Enoyl-CoA hydratase/isomerase" evidence="4">
    <location>
        <begin position="20"/>
        <end position="347"/>
    </location>
</feature>
<proteinExistence type="predicted"/>
<name>A0ABP7NWL9_9ACTN</name>
<dbReference type="RefSeq" id="WP_344781675.1">
    <property type="nucleotide sequence ID" value="NZ_BAAAZW010000003.1"/>
</dbReference>
<evidence type="ECO:0000313" key="6">
    <source>
        <dbReference type="Proteomes" id="UP001418444"/>
    </source>
</evidence>
<evidence type="ECO:0000313" key="5">
    <source>
        <dbReference type="EMBL" id="GAA3955122.1"/>
    </source>
</evidence>
<evidence type="ECO:0000256" key="2">
    <source>
        <dbReference type="ARBA" id="ARBA00011915"/>
    </source>
</evidence>
<reference evidence="6" key="1">
    <citation type="journal article" date="2019" name="Int. J. Syst. Evol. Microbiol.">
        <title>The Global Catalogue of Microorganisms (GCM) 10K type strain sequencing project: providing services to taxonomists for standard genome sequencing and annotation.</title>
        <authorList>
            <consortium name="The Broad Institute Genomics Platform"/>
            <consortium name="The Broad Institute Genome Sequencing Center for Infectious Disease"/>
            <person name="Wu L."/>
            <person name="Ma J."/>
        </authorList>
    </citation>
    <scope>NUCLEOTIDE SEQUENCE [LARGE SCALE GENOMIC DNA]</scope>
    <source>
        <strain evidence="6">JCM 16923</strain>
    </source>
</reference>
<dbReference type="InterPro" id="IPR032259">
    <property type="entry name" value="HIBYL-CoA-H"/>
</dbReference>
<accession>A0ABP7NWL9</accession>
<dbReference type="EC" id="3.1.2.4" evidence="2"/>
<gene>
    <name evidence="5" type="ORF">GCM10022231_12100</name>
</gene>
<sequence>MSRPNEVEPPVLAAVRGGLGTLTLNRPASINALDHEMVALMTAALHEWAVDPGVRAVVVDGAGDRGLCAGGDIVAIHRDAAALQGADDEAVTDSASAAFWRDEYRMNADIAEYPKPYVAIMDGIVMGGGVGISGHANTRIVTDRTRLAMPEVGIGLVPDVGGTRLLSQVPDQLGTYAALTSVHLRGADAMALGLADHYVPADRLDEFRAALAERPVDEALAEHAVTPPPSALAAQRDWIAEVFAADTVAEIVENCRATGRPEAVKAAETIAGKSPTALTVTLAALRAAATERSLREALRREYRTSIRCVAHPDLAEGIRAQVIDKDRNPAWQPGRLDQLTGDEAAAFLAPLPAGLELTYPQR</sequence>
<keyword evidence="6" id="KW-1185">Reference proteome</keyword>
<organism evidence="5 6">
    <name type="scientific">Gordonia caeni</name>
    <dbReference type="NCBI Taxonomy" id="1007097"/>
    <lineage>
        <taxon>Bacteria</taxon>
        <taxon>Bacillati</taxon>
        <taxon>Actinomycetota</taxon>
        <taxon>Actinomycetes</taxon>
        <taxon>Mycobacteriales</taxon>
        <taxon>Gordoniaceae</taxon>
        <taxon>Gordonia</taxon>
    </lineage>
</organism>
<dbReference type="CDD" id="cd06558">
    <property type="entry name" value="crotonase-like"/>
    <property type="match status" value="1"/>
</dbReference>
<dbReference type="PANTHER" id="PTHR43176:SF3">
    <property type="entry name" value="3-HYDROXYISOBUTYRYL-COA HYDROLASE, MITOCHONDRIAL"/>
    <property type="match status" value="1"/>
</dbReference>
<dbReference type="Pfam" id="PF16113">
    <property type="entry name" value="ECH_2"/>
    <property type="match status" value="1"/>
</dbReference>
<dbReference type="Proteomes" id="UP001418444">
    <property type="component" value="Unassembled WGS sequence"/>
</dbReference>
<dbReference type="EMBL" id="BAAAZW010000003">
    <property type="protein sequence ID" value="GAA3955122.1"/>
    <property type="molecule type" value="Genomic_DNA"/>
</dbReference>
<comment type="caution">
    <text evidence="5">The sequence shown here is derived from an EMBL/GenBank/DDBJ whole genome shotgun (WGS) entry which is preliminary data.</text>
</comment>